<keyword evidence="3" id="KW-1185">Reference proteome</keyword>
<dbReference type="PIRSF" id="PIRSF029033">
    <property type="entry name" value="UCP029033"/>
    <property type="match status" value="1"/>
</dbReference>
<dbReference type="InterPro" id="IPR007497">
    <property type="entry name" value="SIMPL/DUF541"/>
</dbReference>
<proteinExistence type="predicted"/>
<accession>A0A376BLW4</accession>
<evidence type="ECO:0000256" key="1">
    <source>
        <dbReference type="SAM" id="MobiDB-lite"/>
    </source>
</evidence>
<dbReference type="EMBL" id="UFSO01000002">
    <property type="protein sequence ID" value="SSY70752.1"/>
    <property type="molecule type" value="Genomic_DNA"/>
</dbReference>
<evidence type="ECO:0000313" key="2">
    <source>
        <dbReference type="EMBL" id="SSY70752.1"/>
    </source>
</evidence>
<feature type="region of interest" description="Disordered" evidence="1">
    <location>
        <begin position="203"/>
        <end position="229"/>
    </location>
</feature>
<dbReference type="Pfam" id="PF04402">
    <property type="entry name" value="SIMPL"/>
    <property type="match status" value="1"/>
</dbReference>
<dbReference type="Proteomes" id="UP000254209">
    <property type="component" value="Unassembled WGS sequence"/>
</dbReference>
<dbReference type="Gene3D" id="3.30.110.170">
    <property type="entry name" value="Protein of unknown function (DUF541), domain 1"/>
    <property type="match status" value="1"/>
</dbReference>
<dbReference type="Gene3D" id="3.30.70.2970">
    <property type="entry name" value="Protein of unknown function (DUF541), domain 2"/>
    <property type="match status" value="1"/>
</dbReference>
<dbReference type="GO" id="GO:0006974">
    <property type="term" value="P:DNA damage response"/>
    <property type="evidence" value="ECO:0007669"/>
    <property type="project" value="TreeGrafter"/>
</dbReference>
<dbReference type="InterPro" id="IPR052022">
    <property type="entry name" value="26kDa_periplasmic_antigen"/>
</dbReference>
<dbReference type="RefSeq" id="WP_051968585.1">
    <property type="nucleotide sequence ID" value="NZ_CP091519.2"/>
</dbReference>
<protein>
    <submittedName>
        <fullName evidence="2">Oxidative stress defense protein</fullName>
    </submittedName>
</protein>
<sequence>MENQSSTGTIFAAAVLALGLVGAAWALGSQFGKLRDSGVITVKGLAEAEHKASLGTWRVGVKAWGTDYASAMANNKKHYAVLRKFLQEQGFTVEELKTEEMDVESHTEYYTDEKGERQSRENGYDASRDFAVSTKDLAKLQKAQSAILQLRAENETVNFGSPKYYLEDLENIKRTLISKATQDAAVRAEEFAKTGNMKVGAMQSASQGSFDIQSTSPSSDGDSDSYGGSYDTSTIDKKVRLVVTIQYRIAE</sequence>
<name>A0A376BLW4_9NEIS</name>
<dbReference type="InterPro" id="IPR016907">
    <property type="entry name" value="UCP029033"/>
</dbReference>
<dbReference type="AlphaFoldDB" id="A0A376BLW4"/>
<feature type="compositionally biased region" description="Low complexity" evidence="1">
    <location>
        <begin position="214"/>
        <end position="229"/>
    </location>
</feature>
<dbReference type="OrthoDB" id="9806540at2"/>
<feature type="compositionally biased region" description="Polar residues" evidence="1">
    <location>
        <begin position="203"/>
        <end position="213"/>
    </location>
</feature>
<evidence type="ECO:0000313" key="3">
    <source>
        <dbReference type="Proteomes" id="UP000254209"/>
    </source>
</evidence>
<dbReference type="PANTHER" id="PTHR34387:SF2">
    <property type="entry name" value="SLR1258 PROTEIN"/>
    <property type="match status" value="1"/>
</dbReference>
<dbReference type="PANTHER" id="PTHR34387">
    <property type="entry name" value="SLR1258 PROTEIN"/>
    <property type="match status" value="1"/>
</dbReference>
<organism evidence="2 3">
    <name type="scientific">Alysiella crassa</name>
    <dbReference type="NCBI Taxonomy" id="153491"/>
    <lineage>
        <taxon>Bacteria</taxon>
        <taxon>Pseudomonadati</taxon>
        <taxon>Pseudomonadota</taxon>
        <taxon>Betaproteobacteria</taxon>
        <taxon>Neisseriales</taxon>
        <taxon>Neisseriaceae</taxon>
        <taxon>Alysiella</taxon>
    </lineage>
</organism>
<reference evidence="2 3" key="1">
    <citation type="submission" date="2018-06" db="EMBL/GenBank/DDBJ databases">
        <authorList>
            <consortium name="Pathogen Informatics"/>
            <person name="Doyle S."/>
        </authorList>
    </citation>
    <scope>NUCLEOTIDE SEQUENCE [LARGE SCALE GENOMIC DNA]</scope>
    <source>
        <strain evidence="2 3">NCTC10283</strain>
    </source>
</reference>
<gene>
    <name evidence="2" type="ORF">NCTC10283_00863</name>
</gene>